<keyword evidence="3" id="KW-1185">Reference proteome</keyword>
<accession>A0A0F4NMU3</accession>
<evidence type="ECO:0000259" key="1">
    <source>
        <dbReference type="Pfam" id="PF13439"/>
    </source>
</evidence>
<evidence type="ECO:0000313" key="3">
    <source>
        <dbReference type="Proteomes" id="UP000033673"/>
    </source>
</evidence>
<name>A0A0F4NMU3_9VIBR</name>
<dbReference type="AlphaFoldDB" id="A0A0F4NMU3"/>
<organism evidence="2 3">
    <name type="scientific">Vibrio galatheae</name>
    <dbReference type="NCBI Taxonomy" id="579748"/>
    <lineage>
        <taxon>Bacteria</taxon>
        <taxon>Pseudomonadati</taxon>
        <taxon>Pseudomonadota</taxon>
        <taxon>Gammaproteobacteria</taxon>
        <taxon>Vibrionales</taxon>
        <taxon>Vibrionaceae</taxon>
        <taxon>Vibrio</taxon>
    </lineage>
</organism>
<evidence type="ECO:0000313" key="2">
    <source>
        <dbReference type="EMBL" id="KJY84158.1"/>
    </source>
</evidence>
<comment type="caution">
    <text evidence="2">The sequence shown here is derived from an EMBL/GenBank/DDBJ whole genome shotgun (WGS) entry which is preliminary data.</text>
</comment>
<dbReference type="Gene3D" id="3.40.50.2000">
    <property type="entry name" value="Glycogen Phosphorylase B"/>
    <property type="match status" value="2"/>
</dbReference>
<dbReference type="InterPro" id="IPR028098">
    <property type="entry name" value="Glyco_trans_4-like_N"/>
</dbReference>
<proteinExistence type="predicted"/>
<feature type="domain" description="Glycosyltransferase subfamily 4-like N-terminal" evidence="1">
    <location>
        <begin position="99"/>
        <end position="215"/>
    </location>
</feature>
<dbReference type="Proteomes" id="UP000033673">
    <property type="component" value="Unassembled WGS sequence"/>
</dbReference>
<reference evidence="2 3" key="1">
    <citation type="journal article" date="2015" name="BMC Genomics">
        <title>Genome mining reveals unlocked bioactive potential of marine Gram-negative bacteria.</title>
        <authorList>
            <person name="Machado H."/>
            <person name="Sonnenschein E.C."/>
            <person name="Melchiorsen J."/>
            <person name="Gram L."/>
        </authorList>
    </citation>
    <scope>NUCLEOTIDE SEQUENCE [LARGE SCALE GENOMIC DNA]</scope>
    <source>
        <strain evidence="2 3">S2757</strain>
    </source>
</reference>
<dbReference type="STRING" id="579748.TW81_05000"/>
<dbReference type="RefSeq" id="WP_045954625.1">
    <property type="nucleotide sequence ID" value="NZ_JXXV01000011.1"/>
</dbReference>
<dbReference type="OrthoDB" id="9787293at2"/>
<dbReference type="GO" id="GO:0016757">
    <property type="term" value="F:glycosyltransferase activity"/>
    <property type="evidence" value="ECO:0007669"/>
    <property type="project" value="UniProtKB-ARBA"/>
</dbReference>
<dbReference type="PATRIC" id="fig|579748.3.peg.1022"/>
<sequence>MSFKGKCVVYLTWGETPRSYGVFGNQVIEQFKCTSSNSHGEFHFISGVPVIHSGMVREKWHYGREIEAIKVRLGAVTFSRIPILAPQNFVNSSSKTFSYFHGPAHVLLAKKLRVVRPSIVHCRSYHAAWAALKVREKYGFDYKIIFDGRDMWPEEMALKNNYRQDSSDYIYLKNVERELLVRCDVSVGVSDEMCSYYKSLGAKHVECIYLSADTDVFSSALNSNKYEADMVNFCYVGALSETGWHKISELHKLYSFLRKSFGKTHLTIVSTSDHASIRKVFSDIPSEEVTLTSSKSKHELMDILATQHFGLMSYFVPNNSLHIALGKILLAIKTVEYLSSGLPMICSRFCGGAARLIEKHHLGLSYCPEKIDLDSQKVLELKNFDSARRCLQFAQNNFDINANAKKYASLYEDLVGRS</sequence>
<dbReference type="Pfam" id="PF13439">
    <property type="entry name" value="Glyco_transf_4"/>
    <property type="match status" value="1"/>
</dbReference>
<dbReference type="EMBL" id="JXXV01000011">
    <property type="protein sequence ID" value="KJY84158.1"/>
    <property type="molecule type" value="Genomic_DNA"/>
</dbReference>
<gene>
    <name evidence="2" type="ORF">TW81_05000</name>
</gene>
<protein>
    <recommendedName>
        <fullName evidence="1">Glycosyltransferase subfamily 4-like N-terminal domain-containing protein</fullName>
    </recommendedName>
</protein>
<dbReference type="SUPFAM" id="SSF53756">
    <property type="entry name" value="UDP-Glycosyltransferase/glycogen phosphorylase"/>
    <property type="match status" value="1"/>
</dbReference>